<organism evidence="2 3">
    <name type="scientific">Aquimarina celericrescens</name>
    <dbReference type="NCBI Taxonomy" id="1964542"/>
    <lineage>
        <taxon>Bacteria</taxon>
        <taxon>Pseudomonadati</taxon>
        <taxon>Bacteroidota</taxon>
        <taxon>Flavobacteriia</taxon>
        <taxon>Flavobacteriales</taxon>
        <taxon>Flavobacteriaceae</taxon>
        <taxon>Aquimarina</taxon>
    </lineage>
</organism>
<proteinExistence type="predicted"/>
<comment type="caution">
    <text evidence="2">The sequence shown here is derived from an EMBL/GenBank/DDBJ whole genome shotgun (WGS) entry which is preliminary data.</text>
</comment>
<evidence type="ECO:0000313" key="3">
    <source>
        <dbReference type="Proteomes" id="UP001597344"/>
    </source>
</evidence>
<accession>A0ABW5ASW4</accession>
<dbReference type="InterPro" id="IPR014729">
    <property type="entry name" value="Rossmann-like_a/b/a_fold"/>
</dbReference>
<dbReference type="CDD" id="cd01994">
    <property type="entry name" value="AANH_PF0828-like"/>
    <property type="match status" value="1"/>
</dbReference>
<dbReference type="Gene3D" id="3.90.1490.10">
    <property type="entry name" value="putative n-type atp pyrophosphatase, domain 2"/>
    <property type="match status" value="1"/>
</dbReference>
<dbReference type="InterPro" id="IPR002761">
    <property type="entry name" value="Diphthami_syn_dom"/>
</dbReference>
<keyword evidence="3" id="KW-1185">Reference proteome</keyword>
<protein>
    <submittedName>
        <fullName evidence="2">Diphthine--ammonia ligase</fullName>
        <ecNumber evidence="2">6.3.1.14</ecNumber>
    </submittedName>
</protein>
<dbReference type="Gene3D" id="3.40.50.620">
    <property type="entry name" value="HUPs"/>
    <property type="match status" value="1"/>
</dbReference>
<dbReference type="RefSeq" id="WP_378318243.1">
    <property type="nucleotide sequence ID" value="NZ_JBHUHY010000002.1"/>
</dbReference>
<dbReference type="Proteomes" id="UP001597344">
    <property type="component" value="Unassembled WGS sequence"/>
</dbReference>
<evidence type="ECO:0000259" key="1">
    <source>
        <dbReference type="Pfam" id="PF01902"/>
    </source>
</evidence>
<dbReference type="SUPFAM" id="SSF52402">
    <property type="entry name" value="Adenine nucleotide alpha hydrolases-like"/>
    <property type="match status" value="1"/>
</dbReference>
<dbReference type="PIRSF" id="PIRSF039123">
    <property type="entry name" value="Diphthamide_synthase"/>
    <property type="match status" value="1"/>
</dbReference>
<gene>
    <name evidence="2" type="ORF">ACFSJT_00630</name>
</gene>
<sequence>MHSTYFNWSSGKDSSLALYRVLQQKELHVSELITTVNQDYRRVSMHGLRIELLEQQAESLNIPLRKVCLPAQVSMDVYNRTMLATVTSLKENGFTHCVFGDIFLEDLRKYREDQLKKVGIQTVFPLWKTNTKDLVIEFLDLGFKAIIVCVNAKYLDDSFCGRLLDHEFLNDLPSNVDPCGEHGEFHTFVFDGPIFNEPIGFEIGEKVLRQYEPSKDDKDDCFTDDQDQQNWDSSFWYCDLLPKE</sequence>
<name>A0ABW5ASW4_9FLAO</name>
<dbReference type="EMBL" id="JBHUHY010000002">
    <property type="protein sequence ID" value="MFD2185280.1"/>
    <property type="molecule type" value="Genomic_DNA"/>
</dbReference>
<dbReference type="Pfam" id="PF01902">
    <property type="entry name" value="Diphthami_syn_2"/>
    <property type="match status" value="1"/>
</dbReference>
<dbReference type="NCBIfam" id="TIGR00290">
    <property type="entry name" value="MJ0570_dom"/>
    <property type="match status" value="1"/>
</dbReference>
<dbReference type="InterPro" id="IPR030662">
    <property type="entry name" value="DPH6/MJ0570"/>
</dbReference>
<feature type="domain" description="Diphthamide synthase" evidence="1">
    <location>
        <begin position="8"/>
        <end position="200"/>
    </location>
</feature>
<reference evidence="3" key="1">
    <citation type="journal article" date="2019" name="Int. J. Syst. Evol. Microbiol.">
        <title>The Global Catalogue of Microorganisms (GCM) 10K type strain sequencing project: providing services to taxonomists for standard genome sequencing and annotation.</title>
        <authorList>
            <consortium name="The Broad Institute Genomics Platform"/>
            <consortium name="The Broad Institute Genome Sequencing Center for Infectious Disease"/>
            <person name="Wu L."/>
            <person name="Ma J."/>
        </authorList>
    </citation>
    <scope>NUCLEOTIDE SEQUENCE [LARGE SCALE GENOMIC DNA]</scope>
    <source>
        <strain evidence="3">DT92</strain>
    </source>
</reference>
<dbReference type="GO" id="GO:0017178">
    <property type="term" value="F:diphthine-ammonia ligase activity"/>
    <property type="evidence" value="ECO:0007669"/>
    <property type="project" value="UniProtKB-EC"/>
</dbReference>
<evidence type="ECO:0000313" key="2">
    <source>
        <dbReference type="EMBL" id="MFD2185280.1"/>
    </source>
</evidence>
<keyword evidence="2" id="KW-0436">Ligase</keyword>
<dbReference type="EC" id="6.3.1.14" evidence="2"/>